<evidence type="ECO:0000313" key="2">
    <source>
        <dbReference type="Proteomes" id="UP000499080"/>
    </source>
</evidence>
<sequence length="99" mass="11366">MAWLKNMNRRKKIMDNIVWFLFKNWQIDVPFSNDLLAEVALAAGELSSKRYLCQVSPNSSRKPPNTIHRNSSLISKLICFVSAQALPSTMRRCHTCLLT</sequence>
<gene>
    <name evidence="1" type="ORF">AVEN_138516_1</name>
</gene>
<proteinExistence type="predicted"/>
<reference evidence="1 2" key="1">
    <citation type="journal article" date="2019" name="Sci. Rep.">
        <title>Orb-weaving spider Araneus ventricosus genome elucidates the spidroin gene catalogue.</title>
        <authorList>
            <person name="Kono N."/>
            <person name="Nakamura H."/>
            <person name="Ohtoshi R."/>
            <person name="Moran D.A.P."/>
            <person name="Shinohara A."/>
            <person name="Yoshida Y."/>
            <person name="Fujiwara M."/>
            <person name="Mori M."/>
            <person name="Tomita M."/>
            <person name="Arakawa K."/>
        </authorList>
    </citation>
    <scope>NUCLEOTIDE SEQUENCE [LARGE SCALE GENOMIC DNA]</scope>
</reference>
<protein>
    <submittedName>
        <fullName evidence="1">Uncharacterized protein</fullName>
    </submittedName>
</protein>
<organism evidence="1 2">
    <name type="scientific">Araneus ventricosus</name>
    <name type="common">Orbweaver spider</name>
    <name type="synonym">Epeira ventricosa</name>
    <dbReference type="NCBI Taxonomy" id="182803"/>
    <lineage>
        <taxon>Eukaryota</taxon>
        <taxon>Metazoa</taxon>
        <taxon>Ecdysozoa</taxon>
        <taxon>Arthropoda</taxon>
        <taxon>Chelicerata</taxon>
        <taxon>Arachnida</taxon>
        <taxon>Araneae</taxon>
        <taxon>Araneomorphae</taxon>
        <taxon>Entelegynae</taxon>
        <taxon>Araneoidea</taxon>
        <taxon>Araneidae</taxon>
        <taxon>Araneus</taxon>
    </lineage>
</organism>
<name>A0A4Y2RKA3_ARAVE</name>
<dbReference type="Proteomes" id="UP000499080">
    <property type="component" value="Unassembled WGS sequence"/>
</dbReference>
<dbReference type="EMBL" id="BGPR01017414">
    <property type="protein sequence ID" value="GBN76078.1"/>
    <property type="molecule type" value="Genomic_DNA"/>
</dbReference>
<dbReference type="AlphaFoldDB" id="A0A4Y2RKA3"/>
<accession>A0A4Y2RKA3</accession>
<comment type="caution">
    <text evidence="1">The sequence shown here is derived from an EMBL/GenBank/DDBJ whole genome shotgun (WGS) entry which is preliminary data.</text>
</comment>
<evidence type="ECO:0000313" key="1">
    <source>
        <dbReference type="EMBL" id="GBN76078.1"/>
    </source>
</evidence>
<keyword evidence="2" id="KW-1185">Reference proteome</keyword>